<dbReference type="EC" id="2.5.1.75" evidence="10"/>
<dbReference type="Proteomes" id="UP000264141">
    <property type="component" value="Unassembled WGS sequence"/>
</dbReference>
<comment type="similarity">
    <text evidence="3 10 13">Belongs to the IPP transferase family.</text>
</comment>
<evidence type="ECO:0000256" key="12">
    <source>
        <dbReference type="RuleBase" id="RU003784"/>
    </source>
</evidence>
<sequence length="320" mass="36423">MSISKMPSPHKPLVVIVGPTAVGKSELAIRVAEALDGEIISADSRLFYRGMDIGTAKPSIEERARVPHHLIDVANPDELWSLAHFQKQARVIIDEVHARGKLPLLVGGTGQYIRAVVEGWQPPSQPPDHRLRQVLEAMAVQTGAYTMHRKLAILDPEAAYRIDPRNVRRTIRALEVIFYSGRRFSAQRGKTPSPYNVLRIGLTRPRGELYQLIDARIDRMIRSGLVDEVQRLLSQGYGADLPSMSAIGYRQVFRFLRGECSLEEAIAEMKRLTRRYVRQQGAWFREEDPDIYWFTVDEQTPDRVIELIHRWLTGEINSPV</sequence>
<dbReference type="InterPro" id="IPR039657">
    <property type="entry name" value="Dimethylallyltransferase"/>
</dbReference>
<evidence type="ECO:0000256" key="10">
    <source>
        <dbReference type="HAMAP-Rule" id="MF_00185"/>
    </source>
</evidence>
<dbReference type="OrthoDB" id="9776390at2"/>
<comment type="catalytic activity">
    <reaction evidence="9 10 11">
        <text>adenosine(37) in tRNA + dimethylallyl diphosphate = N(6)-dimethylallyladenosine(37) in tRNA + diphosphate</text>
        <dbReference type="Rhea" id="RHEA:26482"/>
        <dbReference type="Rhea" id="RHEA-COMP:10162"/>
        <dbReference type="Rhea" id="RHEA-COMP:10375"/>
        <dbReference type="ChEBI" id="CHEBI:33019"/>
        <dbReference type="ChEBI" id="CHEBI:57623"/>
        <dbReference type="ChEBI" id="CHEBI:74411"/>
        <dbReference type="ChEBI" id="CHEBI:74415"/>
        <dbReference type="EC" id="2.5.1.75"/>
    </reaction>
</comment>
<dbReference type="GO" id="GO:0006400">
    <property type="term" value="P:tRNA modification"/>
    <property type="evidence" value="ECO:0007669"/>
    <property type="project" value="TreeGrafter"/>
</dbReference>
<evidence type="ECO:0000256" key="5">
    <source>
        <dbReference type="ARBA" id="ARBA00022694"/>
    </source>
</evidence>
<evidence type="ECO:0000256" key="7">
    <source>
        <dbReference type="ARBA" id="ARBA00022840"/>
    </source>
</evidence>
<comment type="subunit">
    <text evidence="10">Monomer.</text>
</comment>
<evidence type="ECO:0000256" key="11">
    <source>
        <dbReference type="RuleBase" id="RU003783"/>
    </source>
</evidence>
<evidence type="ECO:0000256" key="9">
    <source>
        <dbReference type="ARBA" id="ARBA00049563"/>
    </source>
</evidence>
<dbReference type="SUPFAM" id="SSF52540">
    <property type="entry name" value="P-loop containing nucleoside triphosphate hydrolases"/>
    <property type="match status" value="2"/>
</dbReference>
<feature type="binding site" evidence="10">
    <location>
        <begin position="20"/>
        <end position="25"/>
    </location>
    <ligand>
        <name>substrate</name>
    </ligand>
</feature>
<keyword evidence="8 10" id="KW-0460">Magnesium</keyword>
<reference evidence="14 15" key="1">
    <citation type="journal article" date="2018" name="Nat. Biotechnol.">
        <title>A standardized bacterial taxonomy based on genome phylogeny substantially revises the tree of life.</title>
        <authorList>
            <person name="Parks D.H."/>
            <person name="Chuvochina M."/>
            <person name="Waite D.W."/>
            <person name="Rinke C."/>
            <person name="Skarshewski A."/>
            <person name="Chaumeil P.A."/>
            <person name="Hugenholtz P."/>
        </authorList>
    </citation>
    <scope>NUCLEOTIDE SEQUENCE [LARGE SCALE GENOMIC DNA]</scope>
    <source>
        <strain evidence="14">UBA8781</strain>
    </source>
</reference>
<comment type="caution">
    <text evidence="10">Lacks conserved residue(s) required for the propagation of feature annotation.</text>
</comment>
<comment type="function">
    <text evidence="2 10 12">Catalyzes the transfer of a dimethylallyl group onto the adenine at position 37 in tRNAs that read codons beginning with uridine, leading to the formation of N6-(dimethylallyl)adenosine (i(6)A).</text>
</comment>
<evidence type="ECO:0000256" key="6">
    <source>
        <dbReference type="ARBA" id="ARBA00022741"/>
    </source>
</evidence>
<evidence type="ECO:0000313" key="15">
    <source>
        <dbReference type="Proteomes" id="UP000264141"/>
    </source>
</evidence>
<keyword evidence="4 10" id="KW-0808">Transferase</keyword>
<dbReference type="Gene3D" id="1.10.20.140">
    <property type="match status" value="1"/>
</dbReference>
<feature type="region of interest" description="Interaction with substrate tRNA" evidence="10">
    <location>
        <begin position="43"/>
        <end position="46"/>
    </location>
</feature>
<comment type="caution">
    <text evidence="14">The sequence shown here is derived from an EMBL/GenBank/DDBJ whole genome shotgun (WGS) entry which is preliminary data.</text>
</comment>
<feature type="site" description="Interaction with substrate tRNA" evidence="10">
    <location>
        <position position="132"/>
    </location>
</feature>
<dbReference type="GO" id="GO:0052381">
    <property type="term" value="F:tRNA dimethylallyltransferase activity"/>
    <property type="evidence" value="ECO:0007669"/>
    <property type="project" value="UniProtKB-UniRule"/>
</dbReference>
<dbReference type="Pfam" id="PF01715">
    <property type="entry name" value="IPPT"/>
    <property type="match status" value="1"/>
</dbReference>
<keyword evidence="6 10" id="KW-0547">Nucleotide-binding</keyword>
<dbReference type="InterPro" id="IPR027417">
    <property type="entry name" value="P-loop_NTPase"/>
</dbReference>
<evidence type="ECO:0000256" key="8">
    <source>
        <dbReference type="ARBA" id="ARBA00022842"/>
    </source>
</evidence>
<accession>A0A3D1JHU1</accession>
<evidence type="ECO:0000256" key="1">
    <source>
        <dbReference type="ARBA" id="ARBA00001946"/>
    </source>
</evidence>
<comment type="cofactor">
    <cofactor evidence="1 10">
        <name>Mg(2+)</name>
        <dbReference type="ChEBI" id="CHEBI:18420"/>
    </cofactor>
</comment>
<feature type="binding site" evidence="10">
    <location>
        <begin position="18"/>
        <end position="25"/>
    </location>
    <ligand>
        <name>ATP</name>
        <dbReference type="ChEBI" id="CHEBI:30616"/>
    </ligand>
</feature>
<dbReference type="EMBL" id="DPBP01000037">
    <property type="protein sequence ID" value="HCE18141.1"/>
    <property type="molecule type" value="Genomic_DNA"/>
</dbReference>
<dbReference type="GO" id="GO:0005524">
    <property type="term" value="F:ATP binding"/>
    <property type="evidence" value="ECO:0007669"/>
    <property type="project" value="UniProtKB-UniRule"/>
</dbReference>
<proteinExistence type="inferred from homology"/>
<evidence type="ECO:0000256" key="13">
    <source>
        <dbReference type="RuleBase" id="RU003785"/>
    </source>
</evidence>
<dbReference type="RefSeq" id="WP_062192583.1">
    <property type="nucleotide sequence ID" value="NZ_DF967965.1"/>
</dbReference>
<evidence type="ECO:0000256" key="3">
    <source>
        <dbReference type="ARBA" id="ARBA00005842"/>
    </source>
</evidence>
<dbReference type="NCBIfam" id="TIGR00174">
    <property type="entry name" value="miaA"/>
    <property type="match status" value="1"/>
</dbReference>
<dbReference type="HAMAP" id="MF_00185">
    <property type="entry name" value="IPP_trans"/>
    <property type="match status" value="1"/>
</dbReference>
<dbReference type="Gene3D" id="3.40.50.300">
    <property type="entry name" value="P-loop containing nucleotide triphosphate hydrolases"/>
    <property type="match status" value="1"/>
</dbReference>
<feature type="site" description="Interaction with substrate tRNA" evidence="10">
    <location>
        <position position="109"/>
    </location>
</feature>
<dbReference type="InterPro" id="IPR018022">
    <property type="entry name" value="IPT"/>
</dbReference>
<organism evidence="14 15">
    <name type="scientific">Anaerolinea thermolimosa</name>
    <dbReference type="NCBI Taxonomy" id="229919"/>
    <lineage>
        <taxon>Bacteria</taxon>
        <taxon>Bacillati</taxon>
        <taxon>Chloroflexota</taxon>
        <taxon>Anaerolineae</taxon>
        <taxon>Anaerolineales</taxon>
        <taxon>Anaerolineaceae</taxon>
        <taxon>Anaerolinea</taxon>
    </lineage>
</organism>
<evidence type="ECO:0000313" key="14">
    <source>
        <dbReference type="EMBL" id="HCE18141.1"/>
    </source>
</evidence>
<evidence type="ECO:0000256" key="4">
    <source>
        <dbReference type="ARBA" id="ARBA00022679"/>
    </source>
</evidence>
<evidence type="ECO:0000256" key="2">
    <source>
        <dbReference type="ARBA" id="ARBA00003213"/>
    </source>
</evidence>
<dbReference type="AlphaFoldDB" id="A0A3D1JHU1"/>
<keyword evidence="7 10" id="KW-0067">ATP-binding</keyword>
<name>A0A3D1JHU1_9CHLR</name>
<gene>
    <name evidence="10" type="primary">miaA</name>
    <name evidence="14" type="ORF">DEQ80_09810</name>
</gene>
<dbReference type="PANTHER" id="PTHR11088">
    <property type="entry name" value="TRNA DIMETHYLALLYLTRANSFERASE"/>
    <property type="match status" value="1"/>
</dbReference>
<protein>
    <recommendedName>
        <fullName evidence="10">tRNA dimethylallyltransferase</fullName>
        <ecNumber evidence="10">2.5.1.75</ecNumber>
    </recommendedName>
    <alternativeName>
        <fullName evidence="10">Dimethylallyl diphosphate:tRNA dimethylallyltransferase</fullName>
        <shortName evidence="10">DMAPP:tRNA dimethylallyltransferase</shortName>
        <shortName evidence="10">DMATase</shortName>
    </alternativeName>
    <alternativeName>
        <fullName evidence="10">Isopentenyl-diphosphate:tRNA isopentenyltransferase</fullName>
        <shortName evidence="10">IPP transferase</shortName>
        <shortName evidence="10">IPPT</shortName>
        <shortName evidence="10">IPTase</shortName>
    </alternativeName>
</protein>
<keyword evidence="5 10" id="KW-0819">tRNA processing</keyword>
<dbReference type="PANTHER" id="PTHR11088:SF60">
    <property type="entry name" value="TRNA DIMETHYLALLYLTRANSFERASE"/>
    <property type="match status" value="1"/>
</dbReference>
<dbReference type="STRING" id="229919.GCA_001050195_01844"/>